<keyword evidence="9" id="KW-1185">Reference proteome</keyword>
<dbReference type="InterPro" id="IPR037069">
    <property type="entry name" value="AcylCoA_DH/ox_N_sf"/>
</dbReference>
<dbReference type="PANTHER" id="PTHR43884:SF20">
    <property type="entry name" value="ACYL-COA DEHYDROGENASE FADE28"/>
    <property type="match status" value="1"/>
</dbReference>
<gene>
    <name evidence="8" type="ORF">FHS52_002956</name>
</gene>
<dbReference type="Pfam" id="PF00441">
    <property type="entry name" value="Acyl-CoA_dh_1"/>
    <property type="match status" value="1"/>
</dbReference>
<dbReference type="InterPro" id="IPR013786">
    <property type="entry name" value="AcylCoA_DH/ox_N"/>
</dbReference>
<keyword evidence="4" id="KW-0274">FAD</keyword>
<dbReference type="Gene3D" id="1.10.540.10">
    <property type="entry name" value="Acyl-CoA dehydrogenase/oxidase, N-terminal domain"/>
    <property type="match status" value="1"/>
</dbReference>
<accession>A0ABR6I225</accession>
<dbReference type="Pfam" id="PF02771">
    <property type="entry name" value="Acyl-CoA_dh_N"/>
    <property type="match status" value="1"/>
</dbReference>
<evidence type="ECO:0000256" key="2">
    <source>
        <dbReference type="ARBA" id="ARBA00009347"/>
    </source>
</evidence>
<dbReference type="EMBL" id="JACICE010000004">
    <property type="protein sequence ID" value="MBB3776963.1"/>
    <property type="molecule type" value="Genomic_DNA"/>
</dbReference>
<evidence type="ECO:0000313" key="8">
    <source>
        <dbReference type="EMBL" id="MBB3776963.1"/>
    </source>
</evidence>
<proteinExistence type="inferred from homology"/>
<comment type="cofactor">
    <cofactor evidence="1">
        <name>FAD</name>
        <dbReference type="ChEBI" id="CHEBI:57692"/>
    </cofactor>
</comment>
<dbReference type="InterPro" id="IPR009100">
    <property type="entry name" value="AcylCoA_DH/oxidase_NM_dom_sf"/>
</dbReference>
<comment type="caution">
    <text evidence="8">The sequence shown here is derived from an EMBL/GenBank/DDBJ whole genome shotgun (WGS) entry which is preliminary data.</text>
</comment>
<evidence type="ECO:0000256" key="5">
    <source>
        <dbReference type="ARBA" id="ARBA00023002"/>
    </source>
</evidence>
<evidence type="ECO:0000313" key="9">
    <source>
        <dbReference type="Proteomes" id="UP000548685"/>
    </source>
</evidence>
<dbReference type="InterPro" id="IPR036250">
    <property type="entry name" value="AcylCo_DH-like_C"/>
</dbReference>
<dbReference type="InterPro" id="IPR009075">
    <property type="entry name" value="AcylCo_DH/oxidase_C"/>
</dbReference>
<dbReference type="RefSeq" id="WP_183363728.1">
    <property type="nucleotide sequence ID" value="NZ_BAAADZ010000005.1"/>
</dbReference>
<dbReference type="PANTHER" id="PTHR43884">
    <property type="entry name" value="ACYL-COA DEHYDROGENASE"/>
    <property type="match status" value="1"/>
</dbReference>
<reference evidence="8 9" key="1">
    <citation type="submission" date="2020-08" db="EMBL/GenBank/DDBJ databases">
        <title>Genomic Encyclopedia of Type Strains, Phase IV (KMG-IV): sequencing the most valuable type-strain genomes for metagenomic binning, comparative biology and taxonomic classification.</title>
        <authorList>
            <person name="Goeker M."/>
        </authorList>
    </citation>
    <scope>NUCLEOTIDE SEQUENCE [LARGE SCALE GENOMIC DNA]</scope>
    <source>
        <strain evidence="8 9">DSM 8510</strain>
    </source>
</reference>
<evidence type="ECO:0000259" key="7">
    <source>
        <dbReference type="Pfam" id="PF02771"/>
    </source>
</evidence>
<evidence type="ECO:0000256" key="4">
    <source>
        <dbReference type="ARBA" id="ARBA00022827"/>
    </source>
</evidence>
<name>A0ABR6I225_9SPHN</name>
<evidence type="ECO:0000256" key="1">
    <source>
        <dbReference type="ARBA" id="ARBA00001974"/>
    </source>
</evidence>
<evidence type="ECO:0000259" key="6">
    <source>
        <dbReference type="Pfam" id="PF00441"/>
    </source>
</evidence>
<feature type="domain" description="Acyl-CoA dehydrogenase/oxidase C-terminal" evidence="6">
    <location>
        <begin position="190"/>
        <end position="320"/>
    </location>
</feature>
<keyword evidence="3" id="KW-0285">Flavoprotein</keyword>
<dbReference type="SUPFAM" id="SSF56645">
    <property type="entry name" value="Acyl-CoA dehydrogenase NM domain-like"/>
    <property type="match status" value="1"/>
</dbReference>
<feature type="domain" description="Acyl-CoA dehydrogenase/oxidase N-terminal" evidence="7">
    <location>
        <begin position="7"/>
        <end position="115"/>
    </location>
</feature>
<comment type="similarity">
    <text evidence="2">Belongs to the acyl-CoA dehydrogenase family.</text>
</comment>
<keyword evidence="5" id="KW-0560">Oxidoreductase</keyword>
<dbReference type="Proteomes" id="UP000548685">
    <property type="component" value="Unassembled WGS sequence"/>
</dbReference>
<dbReference type="SUPFAM" id="SSF47203">
    <property type="entry name" value="Acyl-CoA dehydrogenase C-terminal domain-like"/>
    <property type="match status" value="1"/>
</dbReference>
<sequence>MLFHLSSEQVAIQDAVRGTLGECWGMEQLHAFAGGEEDFDQQSWDALMVLGVGSLALPESDGGAGLGLLDAALVCEVAGEAAAPGPLIGQITAAIAVAACNHAQTRALLGDIASGAAVVSLAIDSKHVQCARAAQLFLCRDSNGGLELVETGEGVEIEAVAATDRSRPVSKVSIGDERRYPLFAAGDPMVQRVLDAALVLIAADSLGGAQYCTNLSVEYAKTREQFGQPIGRFQGLKHQLAQMALEVEPARALVWYAAYSWDAQLPDCTRSAAMAKAHLTEVYTRTTRAAIAAHGGIGYTWEYGLNYWFRRSIQNRAWLGGPAQHRARGADLAGW</sequence>
<dbReference type="Gene3D" id="1.20.140.10">
    <property type="entry name" value="Butyryl-CoA Dehydrogenase, subunit A, domain 3"/>
    <property type="match status" value="1"/>
</dbReference>
<organism evidence="8 9">
    <name type="scientific">Erythrobacter ramosus</name>
    <dbReference type="NCBI Taxonomy" id="35811"/>
    <lineage>
        <taxon>Bacteria</taxon>
        <taxon>Pseudomonadati</taxon>
        <taxon>Pseudomonadota</taxon>
        <taxon>Alphaproteobacteria</taxon>
        <taxon>Sphingomonadales</taxon>
        <taxon>Erythrobacteraceae</taxon>
        <taxon>Erythrobacter/Porphyrobacter group</taxon>
        <taxon>Erythrobacter</taxon>
    </lineage>
</organism>
<protein>
    <submittedName>
        <fullName evidence="8">Alkylation response protein AidB-like acyl-CoA dehydrogenase</fullName>
    </submittedName>
</protein>
<evidence type="ECO:0000256" key="3">
    <source>
        <dbReference type="ARBA" id="ARBA00022630"/>
    </source>
</evidence>